<keyword evidence="2" id="KW-0732">Signal</keyword>
<accession>A0A317SPE4</accession>
<keyword evidence="1" id="KW-1133">Transmembrane helix</keyword>
<gene>
    <name evidence="3" type="ORF">C7212DRAFT_343859</name>
</gene>
<dbReference type="AlphaFoldDB" id="A0A317SPE4"/>
<sequence>MIHRKSLLHLFAFLLFPILQCTPLPIHLQPNAEPRLPVHPQPLSTRTQSPHAPIATITTHSNPPLPSPTYIIHGSSASRENSDQDVPSLYTVIVLIILIMTGICLSVMALVACGYKLYTLLSRYISRRRARKEDLLTAISVGESAGEIGPSRAVLDLERGDMESVREIGLEMSTPYSRSVTTNAENPGSSSTGWVVATEKHGTVRRVKVLDRDSVLPV</sequence>
<feature type="transmembrane region" description="Helical" evidence="1">
    <location>
        <begin position="89"/>
        <end position="118"/>
    </location>
</feature>
<evidence type="ECO:0000313" key="4">
    <source>
        <dbReference type="Proteomes" id="UP000246991"/>
    </source>
</evidence>
<evidence type="ECO:0000256" key="1">
    <source>
        <dbReference type="SAM" id="Phobius"/>
    </source>
</evidence>
<protein>
    <submittedName>
        <fullName evidence="3">Uncharacterized protein</fullName>
    </submittedName>
</protein>
<dbReference type="Proteomes" id="UP000246991">
    <property type="component" value="Unassembled WGS sequence"/>
</dbReference>
<evidence type="ECO:0000256" key="2">
    <source>
        <dbReference type="SAM" id="SignalP"/>
    </source>
</evidence>
<proteinExistence type="predicted"/>
<dbReference type="EMBL" id="PYWC01000036">
    <property type="protein sequence ID" value="PWW76188.1"/>
    <property type="molecule type" value="Genomic_DNA"/>
</dbReference>
<feature type="chain" id="PRO_5016377496" evidence="2">
    <location>
        <begin position="24"/>
        <end position="218"/>
    </location>
</feature>
<feature type="signal peptide" evidence="2">
    <location>
        <begin position="1"/>
        <end position="23"/>
    </location>
</feature>
<organism evidence="3 4">
    <name type="scientific">Tuber magnatum</name>
    <name type="common">white Piedmont truffle</name>
    <dbReference type="NCBI Taxonomy" id="42249"/>
    <lineage>
        <taxon>Eukaryota</taxon>
        <taxon>Fungi</taxon>
        <taxon>Dikarya</taxon>
        <taxon>Ascomycota</taxon>
        <taxon>Pezizomycotina</taxon>
        <taxon>Pezizomycetes</taxon>
        <taxon>Pezizales</taxon>
        <taxon>Tuberaceae</taxon>
        <taxon>Tuber</taxon>
    </lineage>
</organism>
<evidence type="ECO:0000313" key="3">
    <source>
        <dbReference type="EMBL" id="PWW76188.1"/>
    </source>
</evidence>
<keyword evidence="4" id="KW-1185">Reference proteome</keyword>
<keyword evidence="1" id="KW-0812">Transmembrane</keyword>
<comment type="caution">
    <text evidence="3">The sequence shown here is derived from an EMBL/GenBank/DDBJ whole genome shotgun (WGS) entry which is preliminary data.</text>
</comment>
<reference evidence="3 4" key="1">
    <citation type="submission" date="2018-03" db="EMBL/GenBank/DDBJ databases">
        <title>Genomes of Pezizomycetes fungi and the evolution of truffles.</title>
        <authorList>
            <person name="Murat C."/>
            <person name="Payen T."/>
            <person name="Noel B."/>
            <person name="Kuo A."/>
            <person name="Martin F.M."/>
        </authorList>
    </citation>
    <scope>NUCLEOTIDE SEQUENCE [LARGE SCALE GENOMIC DNA]</scope>
    <source>
        <strain evidence="3">091103-1</strain>
    </source>
</reference>
<dbReference type="OrthoDB" id="5413859at2759"/>
<name>A0A317SPE4_9PEZI</name>
<keyword evidence="1" id="KW-0472">Membrane</keyword>